<name>A0A1Y2PEK5_9FLAO</name>
<dbReference type="RefSeq" id="WP_086030581.1">
    <property type="nucleotide sequence ID" value="NZ_LAPZ01000005.1"/>
</dbReference>
<feature type="chain" id="PRO_5013277152" description="Lipoprotein" evidence="2">
    <location>
        <begin position="23"/>
        <end position="229"/>
    </location>
</feature>
<evidence type="ECO:0008006" key="5">
    <source>
        <dbReference type="Google" id="ProtNLM"/>
    </source>
</evidence>
<keyword evidence="4" id="KW-1185">Reference proteome</keyword>
<accession>A0A1Y2PEK5</accession>
<feature type="signal peptide" evidence="2">
    <location>
        <begin position="1"/>
        <end position="22"/>
    </location>
</feature>
<keyword evidence="2" id="KW-0732">Signal</keyword>
<organism evidence="3 4">
    <name type="scientific">Tenacibaculum holothuriorum</name>
    <dbReference type="NCBI Taxonomy" id="1635173"/>
    <lineage>
        <taxon>Bacteria</taxon>
        <taxon>Pseudomonadati</taxon>
        <taxon>Bacteroidota</taxon>
        <taxon>Flavobacteriia</taxon>
        <taxon>Flavobacteriales</taxon>
        <taxon>Flavobacteriaceae</taxon>
        <taxon>Tenacibaculum</taxon>
    </lineage>
</organism>
<dbReference type="OrthoDB" id="1200936at2"/>
<dbReference type="AlphaFoldDB" id="A0A1Y2PEK5"/>
<feature type="compositionally biased region" description="Basic and acidic residues" evidence="1">
    <location>
        <begin position="208"/>
        <end position="218"/>
    </location>
</feature>
<evidence type="ECO:0000313" key="3">
    <source>
        <dbReference type="EMBL" id="OSY88108.1"/>
    </source>
</evidence>
<evidence type="ECO:0000256" key="2">
    <source>
        <dbReference type="SAM" id="SignalP"/>
    </source>
</evidence>
<dbReference type="Proteomes" id="UP000194221">
    <property type="component" value="Unassembled WGS sequence"/>
</dbReference>
<evidence type="ECO:0000313" key="4">
    <source>
        <dbReference type="Proteomes" id="UP000194221"/>
    </source>
</evidence>
<feature type="region of interest" description="Disordered" evidence="1">
    <location>
        <begin position="203"/>
        <end position="229"/>
    </location>
</feature>
<proteinExistence type="predicted"/>
<dbReference type="STRING" id="1635173.WH52_08790"/>
<evidence type="ECO:0000256" key="1">
    <source>
        <dbReference type="SAM" id="MobiDB-lite"/>
    </source>
</evidence>
<sequence length="229" mass="25728">MKKLTPFFLCLSLILASCSSNESEILNNQPEEKLLKSYTLKRDATGAYSIDFNVDNQTDVATFKGNDNTNDIVLSKNSVATKTAYSNDFSVENDQLKIGFIEANGNKKTKIFVEDDDIKLAKSNSVTEFLNSYSITSNGNGTYQLDFKVNDNVQTEFIYNEDKNVYEVHLSVGKSKEKNFSRHFELNESDILKINFVNHKNSMSRGTASREDVEEKPRVSIGTAEPEAV</sequence>
<gene>
    <name evidence="3" type="ORF">WH52_08790</name>
</gene>
<dbReference type="InParanoid" id="A0A1Y2PEK5"/>
<protein>
    <recommendedName>
        <fullName evidence="5">Lipoprotein</fullName>
    </recommendedName>
</protein>
<dbReference type="EMBL" id="LAPZ01000005">
    <property type="protein sequence ID" value="OSY88108.1"/>
    <property type="molecule type" value="Genomic_DNA"/>
</dbReference>
<dbReference type="PROSITE" id="PS51257">
    <property type="entry name" value="PROKAR_LIPOPROTEIN"/>
    <property type="match status" value="1"/>
</dbReference>
<comment type="caution">
    <text evidence="3">The sequence shown here is derived from an EMBL/GenBank/DDBJ whole genome shotgun (WGS) entry which is preliminary data.</text>
</comment>
<reference evidence="3 4" key="1">
    <citation type="submission" date="2015-03" db="EMBL/GenBank/DDBJ databases">
        <title>Genome sequence of Tenacibaculum sp. S2-2, isolated from intestinal microbiota of sea cucumber, Apostichopus japonicas.</title>
        <authorList>
            <person name="Shao Z."/>
            <person name="Wang L."/>
            <person name="Li X."/>
        </authorList>
    </citation>
    <scope>NUCLEOTIDE SEQUENCE [LARGE SCALE GENOMIC DNA]</scope>
    <source>
        <strain evidence="3 4">S2-2</strain>
    </source>
</reference>